<dbReference type="InterPro" id="IPR011765">
    <property type="entry name" value="Pept_M16_N"/>
</dbReference>
<keyword evidence="6" id="KW-0862">Zinc</keyword>
<sequence length="430" mass="46394">MWRVQRRLLSSPSYASLDKVMVASQELQGAVAAVGLTVPSGSRSEAKSGICSLVQKAQVMEASMALKKIGAIVSGSTNREATTYVATVLKEKAAEASKILAKCISTIPNPNTFEEAKAQILAAFEVIPSTDAAILEEVHGCAYLDTQMGAPVAGTPASVANLSLDDAQALISSYSTAYGVTVGADPIVLTQALDDFSAKANSNKSLTETFAPAIFTGSDKKISYEQFSLARIALVYEFPTLNTEHAAACKLLPYVLAAQPSVSTGSSLFEPYNSHAKMTREFSEQDCIDSATPFYLPYSDTALFGLSLATRDVRVEDCMWFTTNNLVRLCYDVSESELTRAKTAFATHLLHTMSSPAAIASAYLEDLRLVGRAMPPSELLARVHALELKDIKNVAYTFIHDNDHALAAAGPLHELPDYNWVRTASYNYHY</sequence>
<dbReference type="AlphaFoldDB" id="A0A7S3JWF6"/>
<dbReference type="PANTHER" id="PTHR11851:SF149">
    <property type="entry name" value="GH01077P"/>
    <property type="match status" value="1"/>
</dbReference>
<dbReference type="GO" id="GO:0008237">
    <property type="term" value="F:metallopeptidase activity"/>
    <property type="evidence" value="ECO:0007669"/>
    <property type="project" value="UniProtKB-KW"/>
</dbReference>
<reference evidence="11" key="1">
    <citation type="submission" date="2021-01" db="EMBL/GenBank/DDBJ databases">
        <authorList>
            <person name="Corre E."/>
            <person name="Pelletier E."/>
            <person name="Niang G."/>
            <person name="Scheremetjew M."/>
            <person name="Finn R."/>
            <person name="Kale V."/>
            <person name="Holt S."/>
            <person name="Cochrane G."/>
            <person name="Meng A."/>
            <person name="Brown T."/>
            <person name="Cohen L."/>
        </authorList>
    </citation>
    <scope>NUCLEOTIDE SEQUENCE</scope>
    <source>
        <strain evidence="11">CCMP1510</strain>
    </source>
</reference>
<dbReference type="Pfam" id="PF05193">
    <property type="entry name" value="Peptidase_M16_C"/>
    <property type="match status" value="1"/>
</dbReference>
<dbReference type="Pfam" id="PF00675">
    <property type="entry name" value="Peptidase_M16"/>
    <property type="match status" value="1"/>
</dbReference>
<evidence type="ECO:0000256" key="1">
    <source>
        <dbReference type="ARBA" id="ARBA00001947"/>
    </source>
</evidence>
<proteinExistence type="predicted"/>
<evidence type="ECO:0000256" key="6">
    <source>
        <dbReference type="ARBA" id="ARBA00022833"/>
    </source>
</evidence>
<feature type="domain" description="Peptidase M16 C-terminal" evidence="10">
    <location>
        <begin position="191"/>
        <end position="344"/>
    </location>
</feature>
<protein>
    <submittedName>
        <fullName evidence="11">Uncharacterized protein</fullName>
    </submittedName>
</protein>
<organism evidence="11">
    <name type="scientific">Aureoumbra lagunensis</name>
    <dbReference type="NCBI Taxonomy" id="44058"/>
    <lineage>
        <taxon>Eukaryota</taxon>
        <taxon>Sar</taxon>
        <taxon>Stramenopiles</taxon>
        <taxon>Ochrophyta</taxon>
        <taxon>Pelagophyceae</taxon>
        <taxon>Pelagomonadales</taxon>
        <taxon>Aureoumbra</taxon>
    </lineage>
</organism>
<keyword evidence="7" id="KW-0482">Metalloprotease</keyword>
<evidence type="ECO:0000256" key="8">
    <source>
        <dbReference type="ARBA" id="ARBA00023128"/>
    </source>
</evidence>
<dbReference type="InterPro" id="IPR011249">
    <property type="entry name" value="Metalloenz_LuxS/M16"/>
</dbReference>
<gene>
    <name evidence="11" type="ORF">ALAG00032_LOCUS7924</name>
</gene>
<evidence type="ECO:0000256" key="3">
    <source>
        <dbReference type="ARBA" id="ARBA00022670"/>
    </source>
</evidence>
<dbReference type="GO" id="GO:0005739">
    <property type="term" value="C:mitochondrion"/>
    <property type="evidence" value="ECO:0007669"/>
    <property type="project" value="UniProtKB-SubCell"/>
</dbReference>
<keyword evidence="3" id="KW-0645">Protease</keyword>
<dbReference type="GO" id="GO:0006508">
    <property type="term" value="P:proteolysis"/>
    <property type="evidence" value="ECO:0007669"/>
    <property type="project" value="UniProtKB-KW"/>
</dbReference>
<name>A0A7S3JWF6_9STRA</name>
<feature type="domain" description="Peptidase M16 N-terminal" evidence="9">
    <location>
        <begin position="22"/>
        <end position="155"/>
    </location>
</feature>
<keyword evidence="8" id="KW-0496">Mitochondrion</keyword>
<comment type="subcellular location">
    <subcellularLocation>
        <location evidence="2">Mitochondrion</location>
    </subcellularLocation>
</comment>
<keyword evidence="5" id="KW-0378">Hydrolase</keyword>
<evidence type="ECO:0000256" key="2">
    <source>
        <dbReference type="ARBA" id="ARBA00004173"/>
    </source>
</evidence>
<dbReference type="InterPro" id="IPR050361">
    <property type="entry name" value="MPP/UQCRC_Complex"/>
</dbReference>
<dbReference type="Gene3D" id="3.30.830.10">
    <property type="entry name" value="Metalloenzyme, LuxS/M16 peptidase-like"/>
    <property type="match status" value="2"/>
</dbReference>
<evidence type="ECO:0000259" key="10">
    <source>
        <dbReference type="Pfam" id="PF05193"/>
    </source>
</evidence>
<dbReference type="GO" id="GO:0046872">
    <property type="term" value="F:metal ion binding"/>
    <property type="evidence" value="ECO:0007669"/>
    <property type="project" value="UniProtKB-KW"/>
</dbReference>
<dbReference type="PANTHER" id="PTHR11851">
    <property type="entry name" value="METALLOPROTEASE"/>
    <property type="match status" value="1"/>
</dbReference>
<evidence type="ECO:0000256" key="7">
    <source>
        <dbReference type="ARBA" id="ARBA00023049"/>
    </source>
</evidence>
<keyword evidence="4" id="KW-0479">Metal-binding</keyword>
<evidence type="ECO:0000256" key="5">
    <source>
        <dbReference type="ARBA" id="ARBA00022801"/>
    </source>
</evidence>
<evidence type="ECO:0000256" key="4">
    <source>
        <dbReference type="ARBA" id="ARBA00022723"/>
    </source>
</evidence>
<evidence type="ECO:0000259" key="9">
    <source>
        <dbReference type="Pfam" id="PF00675"/>
    </source>
</evidence>
<evidence type="ECO:0000313" key="11">
    <source>
        <dbReference type="EMBL" id="CAE0367175.1"/>
    </source>
</evidence>
<accession>A0A7S3JWF6</accession>
<dbReference type="EMBL" id="HBIJ01011605">
    <property type="protein sequence ID" value="CAE0367175.1"/>
    <property type="molecule type" value="Transcribed_RNA"/>
</dbReference>
<dbReference type="SUPFAM" id="SSF63411">
    <property type="entry name" value="LuxS/MPP-like metallohydrolase"/>
    <property type="match status" value="2"/>
</dbReference>
<comment type="cofactor">
    <cofactor evidence="1">
        <name>Zn(2+)</name>
        <dbReference type="ChEBI" id="CHEBI:29105"/>
    </cofactor>
</comment>
<dbReference type="InterPro" id="IPR007863">
    <property type="entry name" value="Peptidase_M16_C"/>
</dbReference>